<keyword evidence="2" id="KW-0732">Signal</keyword>
<evidence type="ECO:0000256" key="2">
    <source>
        <dbReference type="SAM" id="SignalP"/>
    </source>
</evidence>
<protein>
    <submittedName>
        <fullName evidence="3">Cell wall adhesin protein</fullName>
    </submittedName>
</protein>
<dbReference type="AlphaFoldDB" id="A0AAW2Z4L9"/>
<feature type="chain" id="PRO_5043621296" evidence="2">
    <location>
        <begin position="19"/>
        <end position="376"/>
    </location>
</feature>
<evidence type="ECO:0000313" key="3">
    <source>
        <dbReference type="EMBL" id="KAL0484400.1"/>
    </source>
</evidence>
<gene>
    <name evidence="3" type="ORF">AKO1_005072</name>
</gene>
<sequence>MKTICAVLFVLIVAYVQAEQIILSCTQDFAVVNSGYGGARISTANELSFFNNGFTSSLSYFGFDVSPLLAVQSTGLTLDQAITTATLVFNNYTTLTNDGVAIPITLSVLNPGQQFSDQSVTINTVPTIQTSLGTVSFGLALATPLDVRSQLITNYQTGGMFGFAVAKPGGPIVIASHRADPEAVQIIVEYSLVTSAPTTTVAPEPTTTVAPGTPVTTTSTPVTTTATPSSPTTTSAPGTPVTTTAAPATTTLSPGAPTTTAAPGTPTTTAAPGTPGVTTTRSSVTTTSAPGTPTTTAAPGTPTTTAGTTTTAAPGTTTTTNPVVTTTLAPGLATTLAPGQSSPAVTTTTSPERSSGIKTELSLVSLLVPIIVALIL</sequence>
<dbReference type="EMBL" id="JAOPGA020001037">
    <property type="protein sequence ID" value="KAL0484400.1"/>
    <property type="molecule type" value="Genomic_DNA"/>
</dbReference>
<dbReference type="Proteomes" id="UP001431209">
    <property type="component" value="Unassembled WGS sequence"/>
</dbReference>
<feature type="signal peptide" evidence="2">
    <location>
        <begin position="1"/>
        <end position="18"/>
    </location>
</feature>
<feature type="region of interest" description="Disordered" evidence="1">
    <location>
        <begin position="334"/>
        <end position="356"/>
    </location>
</feature>
<reference evidence="3 4" key="1">
    <citation type="submission" date="2024-03" db="EMBL/GenBank/DDBJ databases">
        <title>The Acrasis kona genome and developmental transcriptomes reveal deep origins of eukaryotic multicellular pathways.</title>
        <authorList>
            <person name="Sheikh S."/>
            <person name="Fu C.-J."/>
            <person name="Brown M.W."/>
            <person name="Baldauf S.L."/>
        </authorList>
    </citation>
    <scope>NUCLEOTIDE SEQUENCE [LARGE SCALE GENOMIC DNA]</scope>
    <source>
        <strain evidence="3 4">ATCC MYA-3509</strain>
    </source>
</reference>
<dbReference type="PRINTS" id="PR01217">
    <property type="entry name" value="PRICHEXTENSN"/>
</dbReference>
<feature type="compositionally biased region" description="Polar residues" evidence="1">
    <location>
        <begin position="340"/>
        <end position="356"/>
    </location>
</feature>
<organism evidence="3 4">
    <name type="scientific">Acrasis kona</name>
    <dbReference type="NCBI Taxonomy" id="1008807"/>
    <lineage>
        <taxon>Eukaryota</taxon>
        <taxon>Discoba</taxon>
        <taxon>Heterolobosea</taxon>
        <taxon>Tetramitia</taxon>
        <taxon>Eutetramitia</taxon>
        <taxon>Acrasidae</taxon>
        <taxon>Acrasis</taxon>
    </lineage>
</organism>
<proteinExistence type="predicted"/>
<feature type="region of interest" description="Disordered" evidence="1">
    <location>
        <begin position="199"/>
        <end position="322"/>
    </location>
</feature>
<name>A0AAW2Z4L9_9EUKA</name>
<keyword evidence="4" id="KW-1185">Reference proteome</keyword>
<evidence type="ECO:0000313" key="4">
    <source>
        <dbReference type="Proteomes" id="UP001431209"/>
    </source>
</evidence>
<comment type="caution">
    <text evidence="3">The sequence shown here is derived from an EMBL/GenBank/DDBJ whole genome shotgun (WGS) entry which is preliminary data.</text>
</comment>
<evidence type="ECO:0000256" key="1">
    <source>
        <dbReference type="SAM" id="MobiDB-lite"/>
    </source>
</evidence>
<accession>A0AAW2Z4L9</accession>